<dbReference type="Gene3D" id="3.60.15.10">
    <property type="entry name" value="Ribonuclease Z/Hydroxyacylglutathione hydrolase-like"/>
    <property type="match status" value="2"/>
</dbReference>
<dbReference type="EMBL" id="MU856893">
    <property type="protein sequence ID" value="KAK4155178.1"/>
    <property type="molecule type" value="Genomic_DNA"/>
</dbReference>
<gene>
    <name evidence="13" type="ORF">C8A00DRAFT_31975</name>
</gene>
<dbReference type="PANTHER" id="PTHR12553">
    <property type="entry name" value="ZINC PHOSPHODIESTERASE ELAC PROTEIN 2"/>
    <property type="match status" value="1"/>
</dbReference>
<evidence type="ECO:0000256" key="4">
    <source>
        <dbReference type="ARBA" id="ARBA00012477"/>
    </source>
</evidence>
<comment type="similarity">
    <text evidence="3">Belongs to the RNase Z family.</text>
</comment>
<dbReference type="InterPro" id="IPR036866">
    <property type="entry name" value="RibonucZ/Hydroxyglut_hydro"/>
</dbReference>
<keyword evidence="5" id="KW-0819">tRNA processing</keyword>
<feature type="compositionally biased region" description="Low complexity" evidence="11">
    <location>
        <begin position="316"/>
        <end position="327"/>
    </location>
</feature>
<dbReference type="PANTHER" id="PTHR12553:SF49">
    <property type="entry name" value="ZINC PHOSPHODIESTERASE ELAC PROTEIN 2"/>
    <property type="match status" value="1"/>
</dbReference>
<dbReference type="GO" id="GO:1990180">
    <property type="term" value="P:mitochondrial tRNA 3'-end processing"/>
    <property type="evidence" value="ECO:0007669"/>
    <property type="project" value="TreeGrafter"/>
</dbReference>
<keyword evidence="14" id="KW-1185">Reference proteome</keyword>
<dbReference type="CDD" id="cd07718">
    <property type="entry name" value="RNaseZ_ELAC1_ELAC2-C-term-like_MBL-fold"/>
    <property type="match status" value="1"/>
</dbReference>
<dbReference type="Proteomes" id="UP001302745">
    <property type="component" value="Unassembled WGS sequence"/>
</dbReference>
<evidence type="ECO:0000256" key="3">
    <source>
        <dbReference type="ARBA" id="ARBA00007823"/>
    </source>
</evidence>
<feature type="domain" description="Metallo-beta-lactamase" evidence="12">
    <location>
        <begin position="681"/>
        <end position="883"/>
    </location>
</feature>
<comment type="cofactor">
    <cofactor evidence="2">
        <name>Zn(2+)</name>
        <dbReference type="ChEBI" id="CHEBI:29105"/>
    </cofactor>
</comment>
<feature type="region of interest" description="Disordered" evidence="11">
    <location>
        <begin position="301"/>
        <end position="338"/>
    </location>
</feature>
<protein>
    <recommendedName>
        <fullName evidence="4">ribonuclease Z</fullName>
        <ecNumber evidence="4">3.1.26.11</ecNumber>
    </recommendedName>
</protein>
<dbReference type="EC" id="3.1.26.11" evidence="4"/>
<evidence type="ECO:0000256" key="5">
    <source>
        <dbReference type="ARBA" id="ARBA00022694"/>
    </source>
</evidence>
<dbReference type="Pfam" id="PF13691">
    <property type="entry name" value="Lactamase_B_4"/>
    <property type="match status" value="1"/>
</dbReference>
<comment type="caution">
    <text evidence="13">The sequence shown here is derived from an EMBL/GenBank/DDBJ whole genome shotgun (WGS) entry which is preliminary data.</text>
</comment>
<organism evidence="13 14">
    <name type="scientific">Chaetomidium leptoderma</name>
    <dbReference type="NCBI Taxonomy" id="669021"/>
    <lineage>
        <taxon>Eukaryota</taxon>
        <taxon>Fungi</taxon>
        <taxon>Dikarya</taxon>
        <taxon>Ascomycota</taxon>
        <taxon>Pezizomycotina</taxon>
        <taxon>Sordariomycetes</taxon>
        <taxon>Sordariomycetidae</taxon>
        <taxon>Sordariales</taxon>
        <taxon>Chaetomiaceae</taxon>
        <taxon>Chaetomidium</taxon>
    </lineage>
</organism>
<keyword evidence="6" id="KW-0540">Nuclease</keyword>
<evidence type="ECO:0000256" key="2">
    <source>
        <dbReference type="ARBA" id="ARBA00001947"/>
    </source>
</evidence>
<keyword evidence="8" id="KW-0255">Endonuclease</keyword>
<keyword evidence="9" id="KW-0378">Hydrolase</keyword>
<comment type="catalytic activity">
    <reaction evidence="1">
        <text>Endonucleolytic cleavage of RNA, removing extra 3' nucleotides from tRNA precursor, generating 3' termini of tRNAs. A 3'-hydroxy group is left at the tRNA terminus and a 5'-phosphoryl group is left at the trailer molecule.</text>
        <dbReference type="EC" id="3.1.26.11"/>
    </reaction>
</comment>
<evidence type="ECO:0000256" key="1">
    <source>
        <dbReference type="ARBA" id="ARBA00000402"/>
    </source>
</evidence>
<keyword evidence="7" id="KW-0479">Metal-binding</keyword>
<accession>A0AAN6VP33</accession>
<evidence type="ECO:0000256" key="8">
    <source>
        <dbReference type="ARBA" id="ARBA00022759"/>
    </source>
</evidence>
<dbReference type="GO" id="GO:0042781">
    <property type="term" value="F:3'-tRNA processing endoribonuclease activity"/>
    <property type="evidence" value="ECO:0007669"/>
    <property type="project" value="UniProtKB-EC"/>
</dbReference>
<dbReference type="SUPFAM" id="SSF56281">
    <property type="entry name" value="Metallo-hydrolase/oxidoreductase"/>
    <property type="match status" value="2"/>
</dbReference>
<dbReference type="SMART" id="SM00849">
    <property type="entry name" value="Lactamase_B"/>
    <property type="match status" value="1"/>
</dbReference>
<dbReference type="InterPro" id="IPR047151">
    <property type="entry name" value="RNZ2-like"/>
</dbReference>
<reference evidence="13" key="2">
    <citation type="submission" date="2023-05" db="EMBL/GenBank/DDBJ databases">
        <authorList>
            <consortium name="Lawrence Berkeley National Laboratory"/>
            <person name="Steindorff A."/>
            <person name="Hensen N."/>
            <person name="Bonometti L."/>
            <person name="Westerberg I."/>
            <person name="Brannstrom I.O."/>
            <person name="Guillou S."/>
            <person name="Cros-Aarteil S."/>
            <person name="Calhoun S."/>
            <person name="Haridas S."/>
            <person name="Kuo A."/>
            <person name="Mondo S."/>
            <person name="Pangilinan J."/>
            <person name="Riley R."/>
            <person name="Labutti K."/>
            <person name="Andreopoulos B."/>
            <person name="Lipzen A."/>
            <person name="Chen C."/>
            <person name="Yanf M."/>
            <person name="Daum C."/>
            <person name="Ng V."/>
            <person name="Clum A."/>
            <person name="Ohm R."/>
            <person name="Martin F."/>
            <person name="Silar P."/>
            <person name="Natvig D."/>
            <person name="Lalanne C."/>
            <person name="Gautier V."/>
            <person name="Ament-Velasquez S.L."/>
            <person name="Kruys A."/>
            <person name="Hutchinson M.I."/>
            <person name="Powell A.J."/>
            <person name="Barry K."/>
            <person name="Miller A.N."/>
            <person name="Grigoriev I.V."/>
            <person name="Debuchy R."/>
            <person name="Gladieux P."/>
            <person name="Thoren M.H."/>
            <person name="Johannesson H."/>
        </authorList>
    </citation>
    <scope>NUCLEOTIDE SEQUENCE</scope>
    <source>
        <strain evidence="13">CBS 538.74</strain>
    </source>
</reference>
<evidence type="ECO:0000256" key="7">
    <source>
        <dbReference type="ARBA" id="ARBA00022723"/>
    </source>
</evidence>
<name>A0AAN6VP33_9PEZI</name>
<evidence type="ECO:0000313" key="14">
    <source>
        <dbReference type="Proteomes" id="UP001302745"/>
    </source>
</evidence>
<proteinExistence type="inferred from homology"/>
<dbReference type="Pfam" id="PF23023">
    <property type="entry name" value="Anti-Pycsar_Apyc1"/>
    <property type="match status" value="1"/>
</dbReference>
<dbReference type="AlphaFoldDB" id="A0AAN6VP33"/>
<evidence type="ECO:0000256" key="9">
    <source>
        <dbReference type="ARBA" id="ARBA00022801"/>
    </source>
</evidence>
<keyword evidence="10" id="KW-0862">Zinc</keyword>
<evidence type="ECO:0000256" key="11">
    <source>
        <dbReference type="SAM" id="MobiDB-lite"/>
    </source>
</evidence>
<evidence type="ECO:0000256" key="6">
    <source>
        <dbReference type="ARBA" id="ARBA00022722"/>
    </source>
</evidence>
<dbReference type="GO" id="GO:0005739">
    <property type="term" value="C:mitochondrion"/>
    <property type="evidence" value="ECO:0007669"/>
    <property type="project" value="TreeGrafter"/>
</dbReference>
<evidence type="ECO:0000259" key="12">
    <source>
        <dbReference type="SMART" id="SM00849"/>
    </source>
</evidence>
<dbReference type="GO" id="GO:0046872">
    <property type="term" value="F:metal ion binding"/>
    <property type="evidence" value="ECO:0007669"/>
    <property type="project" value="UniProtKB-KW"/>
</dbReference>
<sequence>MYAAATKVERVSPTLPPLLQTLPSRSPLHNPLHNPLRLHSAPFARCFRFVARPERKPTRPSPLVQFHTPRAPLLVPKSLFPGITARPVRGGWHNKQSGTLRFILTHNSAVAARRLRNPPTTLLHRPTGMLCYVQIVSTPTADTPGACLMLHFDNRRYLFGRMAEGTQRTMVQRKLSLAKIHDIFLTGSIDWEATGGLLGLILTLADLKASSAADIQVVNEKLRNKGKKDLKSVLAHLNIHGGKNLVHMLATARRFILRKALPVHPREVRHDPRLDASAEPDYEDENIRVWSIPLVRGEQGLRADQPKSSKKRRLSLSDSSEASAAEKLATEEADQNARGAVVEDMFSSKWKLDTLREMRLADVQLPAKLFVRNAEGHLEPYSGPGPSECPDTNVFVRMPWPAAKIERLPPTEPSNQSMSYIVKCHSRRGKFDPGAATSLGVVKTDFRKLTAGESVPGKDGSVVTPEMVIGAQIEGHGFAVIDIGSADLIPALLSRDEFKDPTIMEGIDTMYWILSDDAVIKDADLQRFIKERPSIKHIVLDSGVCPNVPALESPTSQLIKMNRVDEKRFPLPVFDTKPMSELDEELKSMAEAGRAGLKFQLAPKPGFLTDTVVPVMDTGKPIWELATHTPQVLDLATVARKVTSGPAFSAEVDKSQQDLPDQKTEIIPLGTGSAMPSKYRNVSATLIRTPEWGNYLLDCGENTLGQLRRSFGYEGADAILRDLRAIYISHAHADHHLGTISVISRWSQLTTTSKLAIIATPKYQEFVREFQQVQELSPDRLVQVALRSAGGRPQPGSVGYPHFHSDAEAASIKLPHIEACFVDHCFEATALVLTFPDTGLKIAYSGDCRPSRAFAKLGKGAHLLIHECTFEDELAGDALAKKHSTLSEALDVGRQMEARRILLTHFSQRYPKLPVVPEAALKTDGKRDVEVLFAFDMMRVELGGFKEAKQYLPALRELLRDGEQVEEDED</sequence>
<reference evidence="13" key="1">
    <citation type="journal article" date="2023" name="Mol. Phylogenet. Evol.">
        <title>Genome-scale phylogeny and comparative genomics of the fungal order Sordariales.</title>
        <authorList>
            <person name="Hensen N."/>
            <person name="Bonometti L."/>
            <person name="Westerberg I."/>
            <person name="Brannstrom I.O."/>
            <person name="Guillou S."/>
            <person name="Cros-Aarteil S."/>
            <person name="Calhoun S."/>
            <person name="Haridas S."/>
            <person name="Kuo A."/>
            <person name="Mondo S."/>
            <person name="Pangilinan J."/>
            <person name="Riley R."/>
            <person name="LaButti K."/>
            <person name="Andreopoulos B."/>
            <person name="Lipzen A."/>
            <person name="Chen C."/>
            <person name="Yan M."/>
            <person name="Daum C."/>
            <person name="Ng V."/>
            <person name="Clum A."/>
            <person name="Steindorff A."/>
            <person name="Ohm R.A."/>
            <person name="Martin F."/>
            <person name="Silar P."/>
            <person name="Natvig D.O."/>
            <person name="Lalanne C."/>
            <person name="Gautier V."/>
            <person name="Ament-Velasquez S.L."/>
            <person name="Kruys A."/>
            <person name="Hutchinson M.I."/>
            <person name="Powell A.J."/>
            <person name="Barry K."/>
            <person name="Miller A.N."/>
            <person name="Grigoriev I.V."/>
            <person name="Debuchy R."/>
            <person name="Gladieux P."/>
            <person name="Hiltunen Thoren M."/>
            <person name="Johannesson H."/>
        </authorList>
    </citation>
    <scope>NUCLEOTIDE SEQUENCE</scope>
    <source>
        <strain evidence="13">CBS 538.74</strain>
    </source>
</reference>
<evidence type="ECO:0000313" key="13">
    <source>
        <dbReference type="EMBL" id="KAK4155178.1"/>
    </source>
</evidence>
<dbReference type="InterPro" id="IPR027794">
    <property type="entry name" value="tRNase_Z_dom"/>
</dbReference>
<evidence type="ECO:0000256" key="10">
    <source>
        <dbReference type="ARBA" id="ARBA00022833"/>
    </source>
</evidence>
<dbReference type="InterPro" id="IPR001279">
    <property type="entry name" value="Metallo-B-lactamas"/>
</dbReference>